<dbReference type="Proteomes" id="UP000275199">
    <property type="component" value="Unassembled WGS sequence"/>
</dbReference>
<dbReference type="InterPro" id="IPR050272">
    <property type="entry name" value="Isochorismatase-like_hydrls"/>
</dbReference>
<keyword evidence="1 3" id="KW-0378">Hydrolase</keyword>
<dbReference type="EMBL" id="RKKU01000011">
    <property type="protein sequence ID" value="ROZ84405.1"/>
    <property type="molecule type" value="Genomic_DNA"/>
</dbReference>
<accession>A0ABX9XHN4</accession>
<name>A0ABX9XHN4_9PSED</name>
<dbReference type="PANTHER" id="PTHR43540">
    <property type="entry name" value="PEROXYUREIDOACRYLATE/UREIDOACRYLATE AMIDOHYDROLASE-RELATED"/>
    <property type="match status" value="1"/>
</dbReference>
<evidence type="ECO:0000313" key="4">
    <source>
        <dbReference type="Proteomes" id="UP000275199"/>
    </source>
</evidence>
<dbReference type="Gene3D" id="3.40.50.850">
    <property type="entry name" value="Isochorismatase-like"/>
    <property type="match status" value="1"/>
</dbReference>
<proteinExistence type="predicted"/>
<evidence type="ECO:0000313" key="3">
    <source>
        <dbReference type="EMBL" id="ROZ84405.1"/>
    </source>
</evidence>
<evidence type="ECO:0000259" key="2">
    <source>
        <dbReference type="Pfam" id="PF00857"/>
    </source>
</evidence>
<reference evidence="3 4" key="1">
    <citation type="submission" date="2018-11" db="EMBL/GenBank/DDBJ databases">
        <authorList>
            <person name="Jang G.I."/>
            <person name="Hwang C.Y."/>
        </authorList>
    </citation>
    <scope>NUCLEOTIDE SEQUENCE [LARGE SCALE GENOMIC DNA]</scope>
    <source>
        <strain evidence="3 4">SSM26</strain>
    </source>
</reference>
<dbReference type="CDD" id="cd00431">
    <property type="entry name" value="cysteine_hydrolases"/>
    <property type="match status" value="1"/>
</dbReference>
<evidence type="ECO:0000256" key="1">
    <source>
        <dbReference type="ARBA" id="ARBA00022801"/>
    </source>
</evidence>
<dbReference type="RefSeq" id="WP_123889566.1">
    <property type="nucleotide sequence ID" value="NZ_RKKU01000011.1"/>
</dbReference>
<organism evidence="3 4">
    <name type="scientific">Pseudomonas neustonica</name>
    <dbReference type="NCBI Taxonomy" id="2487346"/>
    <lineage>
        <taxon>Bacteria</taxon>
        <taxon>Pseudomonadati</taxon>
        <taxon>Pseudomonadota</taxon>
        <taxon>Gammaproteobacteria</taxon>
        <taxon>Pseudomonadales</taxon>
        <taxon>Pseudomonadaceae</taxon>
        <taxon>Pseudomonas</taxon>
    </lineage>
</organism>
<comment type="caution">
    <text evidence="3">The sequence shown here is derived from an EMBL/GenBank/DDBJ whole genome shotgun (WGS) entry which is preliminary data.</text>
</comment>
<feature type="domain" description="Isochorismatase-like" evidence="2">
    <location>
        <begin position="15"/>
        <end position="204"/>
    </location>
</feature>
<dbReference type="SUPFAM" id="SSF52499">
    <property type="entry name" value="Isochorismatase-like hydrolases"/>
    <property type="match status" value="1"/>
</dbReference>
<gene>
    <name evidence="3" type="ORF">EF096_10420</name>
</gene>
<sequence>MSKPLVKWALNPARSAVIVVDMQRVFCEPDGALYVKHTASIIEPIQALTAAARSAGLPVVYLRHIVRGDGSDTGRMRDLYPNVDQILARGDPYVDVIEALQPQPGDITIDKLFYSGFHNTDLDTVLRARDVDTIIVCGTVTNVCCETTIRDGVHREYKVIALSDANAAMDYPDLGFGPVSAEEVQRTSLTTIAYEFGEVTTTADVIGRIEQG</sequence>
<dbReference type="InterPro" id="IPR000868">
    <property type="entry name" value="Isochorismatase-like_dom"/>
</dbReference>
<dbReference type="Pfam" id="PF00857">
    <property type="entry name" value="Isochorismatase"/>
    <property type="match status" value="1"/>
</dbReference>
<dbReference type="InterPro" id="IPR036380">
    <property type="entry name" value="Isochorismatase-like_sf"/>
</dbReference>
<keyword evidence="4" id="KW-1185">Reference proteome</keyword>
<dbReference type="PANTHER" id="PTHR43540:SF6">
    <property type="entry name" value="ISOCHORISMATASE-LIKE DOMAIN-CONTAINING PROTEIN"/>
    <property type="match status" value="1"/>
</dbReference>
<dbReference type="GO" id="GO:0016787">
    <property type="term" value="F:hydrolase activity"/>
    <property type="evidence" value="ECO:0007669"/>
    <property type="project" value="UniProtKB-KW"/>
</dbReference>
<protein>
    <submittedName>
        <fullName evidence="3">Cysteine hydrolase</fullName>
    </submittedName>
</protein>